<dbReference type="InterPro" id="IPR011990">
    <property type="entry name" value="TPR-like_helical_dom_sf"/>
</dbReference>
<dbReference type="SUPFAM" id="SSF48452">
    <property type="entry name" value="TPR-like"/>
    <property type="match status" value="1"/>
</dbReference>
<dbReference type="GO" id="GO:0030544">
    <property type="term" value="F:Hsp70 protein binding"/>
    <property type="evidence" value="ECO:0007669"/>
    <property type="project" value="TreeGrafter"/>
</dbReference>
<evidence type="ECO:0000313" key="5">
    <source>
        <dbReference type="Proteomes" id="UP000663843"/>
    </source>
</evidence>
<evidence type="ECO:0000256" key="3">
    <source>
        <dbReference type="PROSITE-ProRule" id="PRU00339"/>
    </source>
</evidence>
<accession>A0A8H2XT73</accession>
<dbReference type="PANTHER" id="PTHR46035">
    <property type="entry name" value="TETRATRICOPEPTIDE REPEAT PROTEIN 4"/>
    <property type="match status" value="1"/>
</dbReference>
<protein>
    <submittedName>
        <fullName evidence="4">Uncharacterized protein</fullName>
    </submittedName>
</protein>
<feature type="repeat" description="TPR" evidence="3">
    <location>
        <begin position="158"/>
        <end position="191"/>
    </location>
</feature>
<reference evidence="4" key="1">
    <citation type="submission" date="2021-01" db="EMBL/GenBank/DDBJ databases">
        <authorList>
            <person name="Kaushik A."/>
        </authorList>
    </citation>
    <scope>NUCLEOTIDE SEQUENCE</scope>
    <source>
        <strain evidence="4">AG2-2IIIB</strain>
    </source>
</reference>
<comment type="caution">
    <text evidence="4">The sequence shown here is derived from an EMBL/GenBank/DDBJ whole genome shotgun (WGS) entry which is preliminary data.</text>
</comment>
<dbReference type="PROSITE" id="PS50005">
    <property type="entry name" value="TPR"/>
    <property type="match status" value="1"/>
</dbReference>
<keyword evidence="1" id="KW-0677">Repeat</keyword>
<dbReference type="Gene3D" id="1.25.40.10">
    <property type="entry name" value="Tetratricopeptide repeat domain"/>
    <property type="match status" value="1"/>
</dbReference>
<dbReference type="GO" id="GO:0005829">
    <property type="term" value="C:cytosol"/>
    <property type="evidence" value="ECO:0007669"/>
    <property type="project" value="TreeGrafter"/>
</dbReference>
<dbReference type="SMART" id="SM00028">
    <property type="entry name" value="TPR"/>
    <property type="match status" value="2"/>
</dbReference>
<dbReference type="GO" id="GO:0006457">
    <property type="term" value="P:protein folding"/>
    <property type="evidence" value="ECO:0007669"/>
    <property type="project" value="TreeGrafter"/>
</dbReference>
<dbReference type="Proteomes" id="UP000663843">
    <property type="component" value="Unassembled WGS sequence"/>
</dbReference>
<organism evidence="4 5">
    <name type="scientific">Rhizoctonia solani</name>
    <dbReference type="NCBI Taxonomy" id="456999"/>
    <lineage>
        <taxon>Eukaryota</taxon>
        <taxon>Fungi</taxon>
        <taxon>Dikarya</taxon>
        <taxon>Basidiomycota</taxon>
        <taxon>Agaricomycotina</taxon>
        <taxon>Agaricomycetes</taxon>
        <taxon>Cantharellales</taxon>
        <taxon>Ceratobasidiaceae</taxon>
        <taxon>Rhizoctonia</taxon>
    </lineage>
</organism>
<evidence type="ECO:0000256" key="1">
    <source>
        <dbReference type="ARBA" id="ARBA00022737"/>
    </source>
</evidence>
<dbReference type="GO" id="GO:0051879">
    <property type="term" value="F:Hsp90 protein binding"/>
    <property type="evidence" value="ECO:0007669"/>
    <property type="project" value="TreeGrafter"/>
</dbReference>
<dbReference type="GO" id="GO:0005634">
    <property type="term" value="C:nucleus"/>
    <property type="evidence" value="ECO:0007669"/>
    <property type="project" value="TreeGrafter"/>
</dbReference>
<evidence type="ECO:0000256" key="2">
    <source>
        <dbReference type="ARBA" id="ARBA00022803"/>
    </source>
</evidence>
<evidence type="ECO:0000313" key="4">
    <source>
        <dbReference type="EMBL" id="CAE6434647.1"/>
    </source>
</evidence>
<sequence>MIALAEDKDGNPCMIRIKERGLELEFYDPERAALMMGDPPPQPKGRKIEDIPLFMRKKLPANFPDNSHLPIRGEKEVFRGTQNEVALEFKNKGNDFFRTRKWWDAREAYMEAIEFCPTDTKLEEVLWLNMAAANLELKYWPGVLSPAAEAITLNLRSTKGYYRAARALIHYKRYEEAIDCCQRVLAFDPDNEAILELMEDPNLGGNITKQTKVETARQALERAYKDNRFIILQSQSLELDPINFPYIRPAIPKSGHDSDLYSTLNFKYPERNALDVFIGAGTGTYINNILLSAFPGPGSTPTTWHSDVYFDPVEKTSKHAQLVRLQAQKSTLDHAGGKHPLWDPAYQYLPQTLSVYMETYKRRVIKVDHSHTLGQVLRMVAENPEDNVCLEGGSIVFNVFRPGCKAEKLWLEGKGRKGFALAHPKYKQTDKKALLASGQLRVWMLISSRDNLEEISMAARSEILKSAQVVCDRM</sequence>
<dbReference type="InterPro" id="IPR019734">
    <property type="entry name" value="TPR_rpt"/>
</dbReference>
<dbReference type="PANTHER" id="PTHR46035:SF1">
    <property type="entry name" value="TETRATRICOPEPTIDE REPEAT PROTEIN 4"/>
    <property type="match status" value="1"/>
</dbReference>
<dbReference type="AlphaFoldDB" id="A0A8H2XT73"/>
<proteinExistence type="predicted"/>
<name>A0A8H2XT73_9AGAM</name>
<gene>
    <name evidence="4" type="ORF">RDB_LOCUS68130</name>
</gene>
<keyword evidence="2 3" id="KW-0802">TPR repeat</keyword>
<dbReference type="EMBL" id="CAJMWT010002160">
    <property type="protein sequence ID" value="CAE6434647.1"/>
    <property type="molecule type" value="Genomic_DNA"/>
</dbReference>
<dbReference type="InterPro" id="IPR013105">
    <property type="entry name" value="TPR_2"/>
</dbReference>
<dbReference type="Pfam" id="PF07719">
    <property type="entry name" value="TPR_2"/>
    <property type="match status" value="1"/>
</dbReference>